<dbReference type="PANTHER" id="PTHR38834">
    <property type="entry name" value="PERIPLASMIC SUBSTRATE BINDING PROTEIN FAMILY 3"/>
    <property type="match status" value="1"/>
</dbReference>
<feature type="domain" description="Solute-binding protein family 3/N-terminal" evidence="1">
    <location>
        <begin position="49"/>
        <end position="266"/>
    </location>
</feature>
<sequence>MYNLAKETFMGKGNNGRIRKESYAAMKYFAALLSLLLMPMAVLAEELMVVTEEFPPYNYQDHGVAKGLSTEMVQAVLDEAGLSAEFNFMPWARAYKTAEIRKNTLIFSIARIPEREDSFIWVGEIAPYRTSLYKLREADHVQIGSLEEAARHRVGVSIEDVIYTYLKRVGFEQLELVGSDTGNIRKLAGKRIDVIAYDEASFGHVVRELGLDINQFERALRLDELSGSLYMAMNSQSDPDLADRLKDALVRVHEKGIYEEIQSRYLLLN</sequence>
<dbReference type="InterPro" id="IPR001638">
    <property type="entry name" value="Solute-binding_3/MltF_N"/>
</dbReference>
<organism evidence="2 3">
    <name type="scientific">Aestuariispira insulae</name>
    <dbReference type="NCBI Taxonomy" id="1461337"/>
    <lineage>
        <taxon>Bacteria</taxon>
        <taxon>Pseudomonadati</taxon>
        <taxon>Pseudomonadota</taxon>
        <taxon>Alphaproteobacteria</taxon>
        <taxon>Rhodospirillales</taxon>
        <taxon>Kiloniellaceae</taxon>
        <taxon>Aestuariispira</taxon>
    </lineage>
</organism>
<comment type="caution">
    <text evidence="2">The sequence shown here is derived from an EMBL/GenBank/DDBJ whole genome shotgun (WGS) entry which is preliminary data.</text>
</comment>
<dbReference type="OrthoDB" id="7857781at2"/>
<reference evidence="2 3" key="1">
    <citation type="submission" date="2018-07" db="EMBL/GenBank/DDBJ databases">
        <title>Genomic Encyclopedia of Type Strains, Phase III (KMG-III): the genomes of soil and plant-associated and newly described type strains.</title>
        <authorList>
            <person name="Whitman W."/>
        </authorList>
    </citation>
    <scope>NUCLEOTIDE SEQUENCE [LARGE SCALE GENOMIC DNA]</scope>
    <source>
        <strain evidence="2 3">CECT 8488</strain>
    </source>
</reference>
<dbReference type="EMBL" id="QRDW01000002">
    <property type="protein sequence ID" value="RED52148.1"/>
    <property type="molecule type" value="Genomic_DNA"/>
</dbReference>
<gene>
    <name evidence="2" type="ORF">DFP90_102166</name>
</gene>
<dbReference type="Proteomes" id="UP000256845">
    <property type="component" value="Unassembled WGS sequence"/>
</dbReference>
<evidence type="ECO:0000313" key="3">
    <source>
        <dbReference type="Proteomes" id="UP000256845"/>
    </source>
</evidence>
<dbReference type="SUPFAM" id="SSF53850">
    <property type="entry name" value="Periplasmic binding protein-like II"/>
    <property type="match status" value="1"/>
</dbReference>
<keyword evidence="3" id="KW-1185">Reference proteome</keyword>
<dbReference type="Pfam" id="PF00497">
    <property type="entry name" value="SBP_bac_3"/>
    <property type="match status" value="1"/>
</dbReference>
<proteinExistence type="predicted"/>
<dbReference type="PANTHER" id="PTHR38834:SF3">
    <property type="entry name" value="SOLUTE-BINDING PROTEIN FAMILY 3_N-TERMINAL DOMAIN-CONTAINING PROTEIN"/>
    <property type="match status" value="1"/>
</dbReference>
<protein>
    <submittedName>
        <fullName evidence="2">Amino acid ABC transporter substrate-binding protein (PAAT family)</fullName>
    </submittedName>
</protein>
<evidence type="ECO:0000259" key="1">
    <source>
        <dbReference type="Pfam" id="PF00497"/>
    </source>
</evidence>
<accession>A0A3D9HRN0</accession>
<dbReference type="Gene3D" id="3.40.190.10">
    <property type="entry name" value="Periplasmic binding protein-like II"/>
    <property type="match status" value="2"/>
</dbReference>
<evidence type="ECO:0000313" key="2">
    <source>
        <dbReference type="EMBL" id="RED52148.1"/>
    </source>
</evidence>
<name>A0A3D9HRN0_9PROT</name>
<dbReference type="AlphaFoldDB" id="A0A3D9HRN0"/>